<protein>
    <submittedName>
        <fullName evidence="9">Penicillin-binding protein activator LpoA</fullName>
    </submittedName>
</protein>
<evidence type="ECO:0000256" key="6">
    <source>
        <dbReference type="ARBA" id="ARBA00023237"/>
    </source>
</evidence>
<keyword evidence="7" id="KW-0449">Lipoprotein</keyword>
<keyword evidence="2" id="KW-0133">Cell shape</keyword>
<dbReference type="GO" id="GO:0030234">
    <property type="term" value="F:enzyme regulator activity"/>
    <property type="evidence" value="ECO:0007669"/>
    <property type="project" value="TreeGrafter"/>
</dbReference>
<dbReference type="GO" id="GO:0031241">
    <property type="term" value="C:periplasmic side of cell outer membrane"/>
    <property type="evidence" value="ECO:0007669"/>
    <property type="project" value="TreeGrafter"/>
</dbReference>
<evidence type="ECO:0000313" key="10">
    <source>
        <dbReference type="Proteomes" id="UP000189475"/>
    </source>
</evidence>
<evidence type="ECO:0000256" key="5">
    <source>
        <dbReference type="ARBA" id="ARBA00023139"/>
    </source>
</evidence>
<dbReference type="SUPFAM" id="SSF53822">
    <property type="entry name" value="Periplasmic binding protein-like I"/>
    <property type="match status" value="1"/>
</dbReference>
<dbReference type="GO" id="GO:0008360">
    <property type="term" value="P:regulation of cell shape"/>
    <property type="evidence" value="ECO:0007669"/>
    <property type="project" value="UniProtKB-KW"/>
</dbReference>
<accession>A0A1R4AZM6</accession>
<keyword evidence="3" id="KW-0573">Peptidoglycan synthesis</keyword>
<dbReference type="Gene3D" id="1.25.40.650">
    <property type="match status" value="1"/>
</dbReference>
<keyword evidence="6" id="KW-0998">Cell outer membrane</keyword>
<name>A0A1R4AZM6_9VIBR</name>
<dbReference type="EMBL" id="FUFT01000001">
    <property type="protein sequence ID" value="SJL82121.1"/>
    <property type="molecule type" value="Genomic_DNA"/>
</dbReference>
<dbReference type="Proteomes" id="UP000189475">
    <property type="component" value="Unassembled WGS sequence"/>
</dbReference>
<proteinExistence type="predicted"/>
<evidence type="ECO:0000256" key="7">
    <source>
        <dbReference type="ARBA" id="ARBA00023288"/>
    </source>
</evidence>
<keyword evidence="4" id="KW-0472">Membrane</keyword>
<evidence type="ECO:0000256" key="2">
    <source>
        <dbReference type="ARBA" id="ARBA00022960"/>
    </source>
</evidence>
<evidence type="ECO:0000256" key="1">
    <source>
        <dbReference type="ARBA" id="ARBA00022729"/>
    </source>
</evidence>
<dbReference type="Gene3D" id="3.40.50.2300">
    <property type="match status" value="2"/>
</dbReference>
<feature type="signal peptide" evidence="8">
    <location>
        <begin position="1"/>
        <end position="33"/>
    </location>
</feature>
<dbReference type="PANTHER" id="PTHR38038">
    <property type="entry name" value="PENICILLIN-BINDING PROTEIN ACTIVATOR LPOA"/>
    <property type="match status" value="1"/>
</dbReference>
<evidence type="ECO:0000256" key="3">
    <source>
        <dbReference type="ARBA" id="ARBA00022984"/>
    </source>
</evidence>
<keyword evidence="10" id="KW-1185">Reference proteome</keyword>
<dbReference type="AlphaFoldDB" id="A0A1R4AZM6"/>
<organism evidence="9 10">
    <name type="scientific">Vibrio palustris</name>
    <dbReference type="NCBI Taxonomy" id="1918946"/>
    <lineage>
        <taxon>Bacteria</taxon>
        <taxon>Pseudomonadati</taxon>
        <taxon>Pseudomonadota</taxon>
        <taxon>Gammaproteobacteria</taxon>
        <taxon>Vibrionales</taxon>
        <taxon>Vibrionaceae</taxon>
        <taxon>Vibrio</taxon>
    </lineage>
</organism>
<keyword evidence="1 8" id="KW-0732">Signal</keyword>
<dbReference type="InterPro" id="IPR007443">
    <property type="entry name" value="LpoA"/>
</dbReference>
<dbReference type="CDD" id="cd06339">
    <property type="entry name" value="PBP1_YraM_LppC_lipoprotein-like"/>
    <property type="match status" value="1"/>
</dbReference>
<dbReference type="Pfam" id="PF04348">
    <property type="entry name" value="LppC"/>
    <property type="match status" value="1"/>
</dbReference>
<reference evidence="9 10" key="1">
    <citation type="submission" date="2017-02" db="EMBL/GenBank/DDBJ databases">
        <authorList>
            <person name="Peterson S.W."/>
        </authorList>
    </citation>
    <scope>NUCLEOTIDE SEQUENCE [LARGE SCALE GENOMIC DNA]</scope>
    <source>
        <strain evidence="9 10">CECT 9027</strain>
    </source>
</reference>
<dbReference type="PROSITE" id="PS51257">
    <property type="entry name" value="PROKAR_LIPOPROTEIN"/>
    <property type="match status" value="1"/>
</dbReference>
<dbReference type="GO" id="GO:0009252">
    <property type="term" value="P:peptidoglycan biosynthetic process"/>
    <property type="evidence" value="ECO:0007669"/>
    <property type="project" value="UniProtKB-KW"/>
</dbReference>
<dbReference type="PANTHER" id="PTHR38038:SF1">
    <property type="entry name" value="PENICILLIN-BINDING PROTEIN ACTIVATOR LPOA"/>
    <property type="match status" value="1"/>
</dbReference>
<sequence length="600" mass="67911">MAMKNHQRLSVPRLLTPVALAMMLSACSITPSAPNSVNIASQPSETAQTYIMQADTTQGSLQNDLLIMAMKAANSANSTQQAQLLSKRLSKQTLSDKQKAEWQLAKAQLLISIGQYPQALEQLEFKSDWSLVDAQWIHYYRLKSTVYNHLDQPFESSRQLVKLYDFLPQNQWGEISEKIWQKLNTFNAKSITTLSPNTDEGTLDGWLQLAIYMKTLGSDLPQLQNTLKHWLKENPQHPAALNTPKDIKDILAMNISRPENIALLLPLSGKYANQAKLIRDGFILSLMNDETRKEDTNFTVIDTNKHSIEDINTTLHQKNIDFIVGPLEKSKVEKLQEAQEDSDQPIHTLALNIPEHVQEGYDTCYLNLSPEQEVAQAAKHIFSAGYHYPLILAPKGAYGQRVVDAFSKEWKKYSEHHVASRLFGDKSQLQRNINAVFGLQNSQQNIAQIEQLTNLNLKTQPRSRRDIDAVYIVTKSSELTLIKPFIDVAINPDTKPPRLFANSTSNGASKQYEDMSGVTYSDIPLLIHPDVSIKHQMEKLWPQDSNGERRLQALGMDAYRLMMELPQMKIVQGYTINGQTGVLSIDDRCLVHREISWAKH</sequence>
<dbReference type="InterPro" id="IPR028082">
    <property type="entry name" value="Peripla_BP_I"/>
</dbReference>
<feature type="chain" id="PRO_5012277747" evidence="8">
    <location>
        <begin position="34"/>
        <end position="600"/>
    </location>
</feature>
<gene>
    <name evidence="9" type="primary">lpoA</name>
    <name evidence="9" type="ORF">VPAL9027_00029</name>
</gene>
<evidence type="ECO:0000313" key="9">
    <source>
        <dbReference type="EMBL" id="SJL82121.1"/>
    </source>
</evidence>
<keyword evidence="5" id="KW-0564">Palmitate</keyword>
<evidence type="ECO:0000256" key="8">
    <source>
        <dbReference type="SAM" id="SignalP"/>
    </source>
</evidence>
<dbReference type="Gene3D" id="1.25.40.10">
    <property type="entry name" value="Tetratricopeptide repeat domain"/>
    <property type="match status" value="1"/>
</dbReference>
<dbReference type="InterPro" id="IPR011990">
    <property type="entry name" value="TPR-like_helical_dom_sf"/>
</dbReference>
<dbReference type="STRING" id="1918946.VPAL9027_00029"/>
<evidence type="ECO:0000256" key="4">
    <source>
        <dbReference type="ARBA" id="ARBA00023136"/>
    </source>
</evidence>